<protein>
    <submittedName>
        <fullName evidence="1">Fur-regulated basic protein FbpA</fullName>
    </submittedName>
</protein>
<proteinExistence type="predicted"/>
<evidence type="ECO:0000313" key="2">
    <source>
        <dbReference type="Proteomes" id="UP000831880"/>
    </source>
</evidence>
<dbReference type="EMBL" id="CP095074">
    <property type="protein sequence ID" value="UOQ94923.1"/>
    <property type="molecule type" value="Genomic_DNA"/>
</dbReference>
<evidence type="ECO:0000313" key="1">
    <source>
        <dbReference type="EMBL" id="UOQ94923.1"/>
    </source>
</evidence>
<gene>
    <name evidence="1" type="ORF">MUO14_08355</name>
</gene>
<accession>A0ABY4H427</accession>
<dbReference type="RefSeq" id="WP_244754779.1">
    <property type="nucleotide sequence ID" value="NZ_CP095074.1"/>
</dbReference>
<name>A0ABY4H427_9BACI</name>
<organism evidence="1 2">
    <name type="scientific">Halobacillus shinanisalinarum</name>
    <dbReference type="NCBI Taxonomy" id="2932258"/>
    <lineage>
        <taxon>Bacteria</taxon>
        <taxon>Bacillati</taxon>
        <taxon>Bacillota</taxon>
        <taxon>Bacilli</taxon>
        <taxon>Bacillales</taxon>
        <taxon>Bacillaceae</taxon>
        <taxon>Halobacillus</taxon>
    </lineage>
</organism>
<dbReference type="Proteomes" id="UP000831880">
    <property type="component" value="Chromosome"/>
</dbReference>
<reference evidence="1 2" key="1">
    <citation type="submission" date="2022-04" db="EMBL/GenBank/DDBJ databases">
        <title>Halobacillus sp. isolated from saltern.</title>
        <authorList>
            <person name="Won M."/>
            <person name="Lee C.-M."/>
            <person name="Woen H.-Y."/>
            <person name="Kwon S.-W."/>
        </authorList>
    </citation>
    <scope>NUCLEOTIDE SEQUENCE [LARGE SCALE GENOMIC DNA]</scope>
    <source>
        <strain evidence="1 2">SSTM10-2</strain>
    </source>
</reference>
<sequence>MRNHLREAVEEMRQHYIQKLLDANVRNDLDKDPSSFTLSELENIVKFYRL</sequence>
<keyword evidence="2" id="KW-1185">Reference proteome</keyword>